<evidence type="ECO:0000313" key="10">
    <source>
        <dbReference type="EMBL" id="MWT89724.1"/>
    </source>
</evidence>
<keyword evidence="3" id="KW-0227">DNA damage</keyword>
<keyword evidence="8" id="KW-0238">DNA-binding</keyword>
<dbReference type="PANTHER" id="PTHR30591">
    <property type="entry name" value="RECBCD ENZYME SUBUNIT RECC"/>
    <property type="match status" value="1"/>
</dbReference>
<dbReference type="Gene3D" id="3.40.50.10930">
    <property type="match status" value="1"/>
</dbReference>
<dbReference type="GO" id="GO:0005524">
    <property type="term" value="F:ATP binding"/>
    <property type="evidence" value="ECO:0007669"/>
    <property type="project" value="UniProtKB-KW"/>
</dbReference>
<sequence>RANLYQRFIETLESATTCPPGLPSRVFICGISALPPVYLQALQALGKHIEIHLLFTNPCRYYWGDIKDPAYLAKLLTRQRRHSFEDRELPLFRDSENAGQLFNSDGEQDVGNPLLASWGKLGRDYIYLLSDLDSSQELDAFVDVMPDNLLHNIQSDILELENRAVAGVNIEEFSRSDNKRPLDPLDS</sequence>
<dbReference type="InterPro" id="IPR027417">
    <property type="entry name" value="P-loop_NTPase"/>
</dbReference>
<dbReference type="EMBL" id="WTRN01002582">
    <property type="protein sequence ID" value="MWT89724.1"/>
    <property type="molecule type" value="Genomic_DNA"/>
</dbReference>
<keyword evidence="9" id="KW-0234">DNA repair</keyword>
<evidence type="ECO:0000256" key="1">
    <source>
        <dbReference type="ARBA" id="ARBA00022722"/>
    </source>
</evidence>
<protein>
    <submittedName>
        <fullName evidence="10">Exonuclease V subunit gamma</fullName>
        <ecNumber evidence="10">3.1.11.5</ecNumber>
    </submittedName>
</protein>
<keyword evidence="1" id="KW-0540">Nuclease</keyword>
<evidence type="ECO:0000256" key="4">
    <source>
        <dbReference type="ARBA" id="ARBA00022801"/>
    </source>
</evidence>
<dbReference type="SUPFAM" id="SSF52540">
    <property type="entry name" value="P-loop containing nucleoside triphosphate hydrolases"/>
    <property type="match status" value="1"/>
</dbReference>
<dbReference type="GO" id="GO:0003677">
    <property type="term" value="F:DNA binding"/>
    <property type="evidence" value="ECO:0007669"/>
    <property type="project" value="UniProtKB-KW"/>
</dbReference>
<dbReference type="GO" id="GO:0004386">
    <property type="term" value="F:helicase activity"/>
    <property type="evidence" value="ECO:0007669"/>
    <property type="project" value="UniProtKB-KW"/>
</dbReference>
<proteinExistence type="predicted"/>
<gene>
    <name evidence="10" type="primary">recC</name>
    <name evidence="10" type="ORF">GP954_32115</name>
</gene>
<comment type="caution">
    <text evidence="10">The sequence shown here is derived from an EMBL/GenBank/DDBJ whole genome shotgun (WGS) entry which is preliminary data.</text>
</comment>
<organism evidence="10 11">
    <name type="scientific">Escherichia coli</name>
    <dbReference type="NCBI Taxonomy" id="562"/>
    <lineage>
        <taxon>Bacteria</taxon>
        <taxon>Pseudomonadati</taxon>
        <taxon>Pseudomonadota</taxon>
        <taxon>Gammaproteobacteria</taxon>
        <taxon>Enterobacterales</taxon>
        <taxon>Enterobacteriaceae</taxon>
        <taxon>Escherichia</taxon>
    </lineage>
</organism>
<dbReference type="AlphaFoldDB" id="A0A6L7CMA3"/>
<name>A0A6L7CMA3_ECOLX</name>
<reference evidence="10 11" key="1">
    <citation type="submission" date="2019-12" db="EMBL/GenBank/DDBJ databases">
        <title>Enteriobacteria Tanzani isolates_8377-8380.</title>
        <authorList>
            <person name="Subbiah M."/>
            <person name="Call D."/>
        </authorList>
    </citation>
    <scope>NUCLEOTIDE SEQUENCE [LARGE SCALE GENOMIC DNA]</scope>
    <source>
        <strain evidence="10 11">8378wC7</strain>
    </source>
</reference>
<evidence type="ECO:0000313" key="11">
    <source>
        <dbReference type="Proteomes" id="UP000480485"/>
    </source>
</evidence>
<dbReference type="Proteomes" id="UP000480485">
    <property type="component" value="Unassembled WGS sequence"/>
</dbReference>
<evidence type="ECO:0000256" key="6">
    <source>
        <dbReference type="ARBA" id="ARBA00022839"/>
    </source>
</evidence>
<dbReference type="EC" id="3.1.11.5" evidence="10"/>
<evidence type="ECO:0000256" key="9">
    <source>
        <dbReference type="ARBA" id="ARBA00023204"/>
    </source>
</evidence>
<feature type="non-terminal residue" evidence="10">
    <location>
        <position position="187"/>
    </location>
</feature>
<evidence type="ECO:0000256" key="2">
    <source>
        <dbReference type="ARBA" id="ARBA00022741"/>
    </source>
</evidence>
<dbReference type="Pfam" id="PF04257">
    <property type="entry name" value="Exonuc_V_gamma"/>
    <property type="match status" value="1"/>
</dbReference>
<feature type="non-terminal residue" evidence="10">
    <location>
        <position position="1"/>
    </location>
</feature>
<dbReference type="PANTHER" id="PTHR30591:SF1">
    <property type="entry name" value="RECBCD ENZYME SUBUNIT RECC"/>
    <property type="match status" value="1"/>
</dbReference>
<dbReference type="GO" id="GO:0008854">
    <property type="term" value="F:exodeoxyribonuclease V activity"/>
    <property type="evidence" value="ECO:0007669"/>
    <property type="project" value="UniProtKB-EC"/>
</dbReference>
<evidence type="ECO:0000256" key="5">
    <source>
        <dbReference type="ARBA" id="ARBA00022806"/>
    </source>
</evidence>
<evidence type="ECO:0000256" key="3">
    <source>
        <dbReference type="ARBA" id="ARBA00022763"/>
    </source>
</evidence>
<dbReference type="GO" id="GO:0006310">
    <property type="term" value="P:DNA recombination"/>
    <property type="evidence" value="ECO:0007669"/>
    <property type="project" value="TreeGrafter"/>
</dbReference>
<accession>A0A6L7CMA3</accession>
<evidence type="ECO:0000256" key="8">
    <source>
        <dbReference type="ARBA" id="ARBA00023125"/>
    </source>
</evidence>
<keyword evidence="6 10" id="KW-0269">Exonuclease</keyword>
<dbReference type="GO" id="GO:0006281">
    <property type="term" value="P:DNA repair"/>
    <property type="evidence" value="ECO:0007669"/>
    <property type="project" value="UniProtKB-KW"/>
</dbReference>
<evidence type="ECO:0000256" key="7">
    <source>
        <dbReference type="ARBA" id="ARBA00022840"/>
    </source>
</evidence>
<keyword evidence="7" id="KW-0067">ATP-binding</keyword>
<keyword evidence="2" id="KW-0547">Nucleotide-binding</keyword>
<keyword evidence="4 10" id="KW-0378">Hydrolase</keyword>
<keyword evidence="5" id="KW-0347">Helicase</keyword>